<keyword evidence="2" id="KW-1185">Reference proteome</keyword>
<evidence type="ECO:0000313" key="1">
    <source>
        <dbReference type="EMBL" id="KAJ7545753.1"/>
    </source>
</evidence>
<proteinExistence type="predicted"/>
<name>A0ACC2CV37_DIPCM</name>
<sequence>MGRAPCCNKVGISKGPWKPEEDQLLIRYIEEQGEGNWRAIPKQAGLLRCGKSCRLRWLNYLSPNTKRGNISEDEEDLIVTLHSLLGNRWSLIAGRIPGRTDNEIKNYWNTRLSKKLISKGLHTKTHKAVQGLSCHSSRKSKDHSKENYCRNKNRKSHTSIIETDCRNTETGSRKIPVFSGNTGCPSSAEDSEENDLIRQNNSLLHSHSNKTMELDSPSYSFTSSIDRSESFPSRYDQTNSLNSIYSPLQAAACFDFDAELLPLDDSTLRPNRSSNKIMQFPSSFDKELNSTSTDYSMDCIKQENDTSEMKFDTESLQQLQSLSFWNDNLEIDDLWDSMDKMPIVDSYSSSSILSNESQKEDYLSDIFSNFYYTAKPDGSTAPIYKTHELEMLKDVDI</sequence>
<evidence type="ECO:0000313" key="2">
    <source>
        <dbReference type="Proteomes" id="UP001162992"/>
    </source>
</evidence>
<accession>A0ACC2CV37</accession>
<gene>
    <name evidence="1" type="ORF">O6H91_08G008500</name>
</gene>
<comment type="caution">
    <text evidence="1">The sequence shown here is derived from an EMBL/GenBank/DDBJ whole genome shotgun (WGS) entry which is preliminary data.</text>
</comment>
<reference evidence="2" key="1">
    <citation type="journal article" date="2024" name="Proc. Natl. Acad. Sci. U.S.A.">
        <title>Extraordinary preservation of gene collinearity over three hundred million years revealed in homosporous lycophytes.</title>
        <authorList>
            <person name="Li C."/>
            <person name="Wickell D."/>
            <person name="Kuo L.Y."/>
            <person name="Chen X."/>
            <person name="Nie B."/>
            <person name="Liao X."/>
            <person name="Peng D."/>
            <person name="Ji J."/>
            <person name="Jenkins J."/>
            <person name="Williams M."/>
            <person name="Shu S."/>
            <person name="Plott C."/>
            <person name="Barry K."/>
            <person name="Rajasekar S."/>
            <person name="Grimwood J."/>
            <person name="Han X."/>
            <person name="Sun S."/>
            <person name="Hou Z."/>
            <person name="He W."/>
            <person name="Dai G."/>
            <person name="Sun C."/>
            <person name="Schmutz J."/>
            <person name="Leebens-Mack J.H."/>
            <person name="Li F.W."/>
            <person name="Wang L."/>
        </authorList>
    </citation>
    <scope>NUCLEOTIDE SEQUENCE [LARGE SCALE GENOMIC DNA]</scope>
    <source>
        <strain evidence="2">cv. PW_Plant_1</strain>
    </source>
</reference>
<organism evidence="1 2">
    <name type="scientific">Diphasiastrum complanatum</name>
    <name type="common">Issler's clubmoss</name>
    <name type="synonym">Lycopodium complanatum</name>
    <dbReference type="NCBI Taxonomy" id="34168"/>
    <lineage>
        <taxon>Eukaryota</taxon>
        <taxon>Viridiplantae</taxon>
        <taxon>Streptophyta</taxon>
        <taxon>Embryophyta</taxon>
        <taxon>Tracheophyta</taxon>
        <taxon>Lycopodiopsida</taxon>
        <taxon>Lycopodiales</taxon>
        <taxon>Lycopodiaceae</taxon>
        <taxon>Lycopodioideae</taxon>
        <taxon>Diphasiastrum</taxon>
    </lineage>
</organism>
<dbReference type="Proteomes" id="UP001162992">
    <property type="component" value="Chromosome 8"/>
</dbReference>
<protein>
    <submittedName>
        <fullName evidence="1">Uncharacterized protein</fullName>
    </submittedName>
</protein>
<dbReference type="EMBL" id="CM055099">
    <property type="protein sequence ID" value="KAJ7545753.1"/>
    <property type="molecule type" value="Genomic_DNA"/>
</dbReference>